<evidence type="ECO:0000256" key="2">
    <source>
        <dbReference type="ARBA" id="ARBA00022692"/>
    </source>
</evidence>
<feature type="transmembrane region" description="Helical" evidence="6">
    <location>
        <begin position="168"/>
        <end position="186"/>
    </location>
</feature>
<organism evidence="7 8">
    <name type="scientific">Cryobacterium breve</name>
    <dbReference type="NCBI Taxonomy" id="1259258"/>
    <lineage>
        <taxon>Bacteria</taxon>
        <taxon>Bacillati</taxon>
        <taxon>Actinomycetota</taxon>
        <taxon>Actinomycetes</taxon>
        <taxon>Micrococcales</taxon>
        <taxon>Microbacteriaceae</taxon>
        <taxon>Cryobacterium</taxon>
    </lineage>
</organism>
<name>A0ABY7NB89_9MICO</name>
<keyword evidence="2 6" id="KW-0812">Transmembrane</keyword>
<feature type="transmembrane region" description="Helical" evidence="6">
    <location>
        <begin position="36"/>
        <end position="61"/>
    </location>
</feature>
<feature type="transmembrane region" description="Helical" evidence="6">
    <location>
        <begin position="454"/>
        <end position="472"/>
    </location>
</feature>
<keyword evidence="3 6" id="KW-1133">Transmembrane helix</keyword>
<dbReference type="EC" id="1.6.5.9" evidence="7"/>
<feature type="transmembrane region" description="Helical" evidence="6">
    <location>
        <begin position="134"/>
        <end position="156"/>
    </location>
</feature>
<gene>
    <name evidence="7" type="ORF">KIV56_16465</name>
</gene>
<feature type="region of interest" description="Disordered" evidence="5">
    <location>
        <begin position="268"/>
        <end position="326"/>
    </location>
</feature>
<evidence type="ECO:0000256" key="6">
    <source>
        <dbReference type="SAM" id="Phobius"/>
    </source>
</evidence>
<protein>
    <submittedName>
        <fullName evidence="7">NADH-quinone oxidoreductase subunit H</fullName>
        <ecNumber evidence="7">1.6.5.9</ecNumber>
    </submittedName>
</protein>
<feature type="compositionally biased region" description="Basic residues" evidence="5">
    <location>
        <begin position="271"/>
        <end position="291"/>
    </location>
</feature>
<evidence type="ECO:0000256" key="4">
    <source>
        <dbReference type="ARBA" id="ARBA00023136"/>
    </source>
</evidence>
<keyword evidence="7" id="KW-0560">Oxidoreductase</keyword>
<feature type="compositionally biased region" description="Basic residues" evidence="5">
    <location>
        <begin position="308"/>
        <end position="318"/>
    </location>
</feature>
<reference evidence="7 8" key="1">
    <citation type="submission" date="2021-05" db="EMBL/GenBank/DDBJ databases">
        <authorList>
            <person name="Kumar R."/>
            <person name="Kumar A."/>
            <person name="Mukhia S."/>
        </authorList>
    </citation>
    <scope>NUCLEOTIDE SEQUENCE [LARGE SCALE GENOMIC DNA]</scope>
    <source>
        <strain evidence="7 8">ERMR7:08</strain>
    </source>
</reference>
<feature type="transmembrane region" description="Helical" evidence="6">
    <location>
        <begin position="530"/>
        <end position="551"/>
    </location>
</feature>
<dbReference type="EMBL" id="CP075584">
    <property type="protein sequence ID" value="WBM79773.1"/>
    <property type="molecule type" value="Genomic_DNA"/>
</dbReference>
<evidence type="ECO:0000313" key="7">
    <source>
        <dbReference type="EMBL" id="WBM79773.1"/>
    </source>
</evidence>
<keyword evidence="4 6" id="KW-0472">Membrane</keyword>
<dbReference type="Proteomes" id="UP001212421">
    <property type="component" value="Chromosome"/>
</dbReference>
<accession>A0ABY7NB89</accession>
<evidence type="ECO:0000313" key="8">
    <source>
        <dbReference type="Proteomes" id="UP001212421"/>
    </source>
</evidence>
<dbReference type="PANTHER" id="PTHR43359">
    <property type="entry name" value="FORMATE HYDROGENLYASE SUBUNIT 4"/>
    <property type="match status" value="1"/>
</dbReference>
<feature type="transmembrane region" description="Helical" evidence="6">
    <location>
        <begin position="99"/>
        <end position="122"/>
    </location>
</feature>
<dbReference type="Pfam" id="PF00146">
    <property type="entry name" value="NADHdh"/>
    <property type="match status" value="1"/>
</dbReference>
<evidence type="ECO:0000256" key="3">
    <source>
        <dbReference type="ARBA" id="ARBA00022989"/>
    </source>
</evidence>
<comment type="subcellular location">
    <subcellularLocation>
        <location evidence="1">Membrane</location>
        <topology evidence="1">Multi-pass membrane protein</topology>
    </subcellularLocation>
</comment>
<dbReference type="InterPro" id="IPR001694">
    <property type="entry name" value="NADH_UbQ_OxRdtase_su1/FPO"/>
</dbReference>
<feature type="transmembrane region" description="Helical" evidence="6">
    <location>
        <begin position="413"/>
        <end position="433"/>
    </location>
</feature>
<feature type="transmembrane region" description="Helical" evidence="6">
    <location>
        <begin position="206"/>
        <end position="226"/>
    </location>
</feature>
<evidence type="ECO:0000256" key="1">
    <source>
        <dbReference type="ARBA" id="ARBA00004141"/>
    </source>
</evidence>
<feature type="transmembrane region" description="Helical" evidence="6">
    <location>
        <begin position="507"/>
        <end position="524"/>
    </location>
</feature>
<dbReference type="GO" id="GO:0050136">
    <property type="term" value="F:NADH dehydrogenase (quinone) (non-electrogenic) activity"/>
    <property type="evidence" value="ECO:0007669"/>
    <property type="project" value="UniProtKB-EC"/>
</dbReference>
<feature type="transmembrane region" description="Helical" evidence="6">
    <location>
        <begin position="387"/>
        <end position="407"/>
    </location>
</feature>
<dbReference type="InterPro" id="IPR052561">
    <property type="entry name" value="ComplexI_Subunit1"/>
</dbReference>
<dbReference type="PANTHER" id="PTHR43359:SF1">
    <property type="entry name" value="FORMATE HYDROGENLYASE SUBUNIT 4-RELATED"/>
    <property type="match status" value="1"/>
</dbReference>
<sequence>MMPVGAAVSLVLGTMPGAGAGTGTAARAVELTWTGIGAPILMAVLQLALFIFLAPLLIGVIRQVRARLEGRAGAGIWQPWRDVRKLLAKEPVHAADSSWMLSVGPIVLLVSSLLLCVLLPLVGTLALPLIPSDLFVIVSVMLIGVVALALVGLDGGTAFGGMGSSRHMTVAALVEPTLLLSIYALSIPAGSSTLSLIVQTRLQTPAVIISPVSLLAMVALAIAIMAETSRLPIDNPSTHLELTMLHEAMVLESLRSRPGLARARFLAQARRPARPARQPHRAVGRAHRLHRSGPPPRRLLGCRQGARPGHRAERRRGLPRQGAPVQRARAARGVLRPCPARRDRLLPGRLGASVFETTYPQLIGLCTGTLLLTSALMVWRHSMLASIRLLAVQGLALAALVAVIGVQKGELEVILVAVLVLLVKGLGLPWVLAHESKATTRTDEAPRLNPTASLLTVALLTILAYVVSSRVLARDTSISAHAAPIGLAMVLIGFLLLVTRRQARSQLIGFLVLDNGIATVAFLTSGGVPLVLELGISLDVLLVVMILYVFAGRMHNKFGNTDIDQLRKLHD</sequence>
<proteinExistence type="predicted"/>
<evidence type="ECO:0000256" key="5">
    <source>
        <dbReference type="SAM" id="MobiDB-lite"/>
    </source>
</evidence>
<feature type="transmembrane region" description="Helical" evidence="6">
    <location>
        <begin position="478"/>
        <end position="498"/>
    </location>
</feature>
<keyword evidence="8" id="KW-1185">Reference proteome</keyword>